<evidence type="ECO:0000313" key="8">
    <source>
        <dbReference type="EMBL" id="MCF1751619.1"/>
    </source>
</evidence>
<evidence type="ECO:0000256" key="6">
    <source>
        <dbReference type="ARBA" id="ARBA00022962"/>
    </source>
</evidence>
<organism evidence="8 9">
    <name type="scientific">Mariniradius sediminis</name>
    <dbReference type="NCBI Taxonomy" id="2909237"/>
    <lineage>
        <taxon>Bacteria</taxon>
        <taxon>Pseudomonadati</taxon>
        <taxon>Bacteroidota</taxon>
        <taxon>Cytophagia</taxon>
        <taxon>Cytophagales</taxon>
        <taxon>Cyclobacteriaceae</taxon>
        <taxon>Mariniradius</taxon>
    </lineage>
</organism>
<evidence type="ECO:0000256" key="3">
    <source>
        <dbReference type="ARBA" id="ARBA00016090"/>
    </source>
</evidence>
<evidence type="ECO:0000259" key="7">
    <source>
        <dbReference type="PROSITE" id="PS51278"/>
    </source>
</evidence>
<protein>
    <recommendedName>
        <fullName evidence="3">Glutamine--fructose-6-phosphate aminotransferase [isomerizing]</fullName>
        <ecNumber evidence="2">2.6.1.16</ecNumber>
    </recommendedName>
</protein>
<dbReference type="SUPFAM" id="SSF52402">
    <property type="entry name" value="Adenine nucleotide alpha hydrolases-like"/>
    <property type="match status" value="1"/>
</dbReference>
<dbReference type="InterPro" id="IPR029055">
    <property type="entry name" value="Ntn_hydrolases_N"/>
</dbReference>
<comment type="catalytic activity">
    <reaction evidence="1">
        <text>D-fructose 6-phosphate + L-glutamine = D-glucosamine 6-phosphate + L-glutamate</text>
        <dbReference type="Rhea" id="RHEA:13237"/>
        <dbReference type="ChEBI" id="CHEBI:29985"/>
        <dbReference type="ChEBI" id="CHEBI:58359"/>
        <dbReference type="ChEBI" id="CHEBI:58725"/>
        <dbReference type="ChEBI" id="CHEBI:61527"/>
        <dbReference type="EC" id="2.6.1.16"/>
    </reaction>
</comment>
<evidence type="ECO:0000256" key="4">
    <source>
        <dbReference type="ARBA" id="ARBA00022576"/>
    </source>
</evidence>
<evidence type="ECO:0000256" key="2">
    <source>
        <dbReference type="ARBA" id="ARBA00012916"/>
    </source>
</evidence>
<dbReference type="EMBL" id="JAKEVZ010000007">
    <property type="protein sequence ID" value="MCF1751619.1"/>
    <property type="molecule type" value="Genomic_DNA"/>
</dbReference>
<keyword evidence="4" id="KW-0032">Aminotransferase</keyword>
<evidence type="ECO:0000256" key="5">
    <source>
        <dbReference type="ARBA" id="ARBA00022679"/>
    </source>
</evidence>
<dbReference type="EC" id="2.6.1.16" evidence="2"/>
<keyword evidence="6" id="KW-0315">Glutamine amidotransferase</keyword>
<accession>A0ABS9BV89</accession>
<comment type="caution">
    <text evidence="8">The sequence shown here is derived from an EMBL/GenBank/DDBJ whole genome shotgun (WGS) entry which is preliminary data.</text>
</comment>
<dbReference type="PANTHER" id="PTHR10937:SF0">
    <property type="entry name" value="GLUTAMINE--FRUCTOSE-6-PHOSPHATE TRANSAMINASE (ISOMERIZING)"/>
    <property type="match status" value="1"/>
</dbReference>
<sequence>MCGIFGLLIHPDYQASKHAAKEVLHGLARMSEARGKDSSGMAFLDFGRNEAKVLKGNLRLRELLKDPSTQSNLDASLDAWREQRVPFLAFGHARLVTNGSQLEQVNNQPVVKNGDLLIHNGIITNHEVLWESLHQKREFQIDSEVILATLSDKLLSTAGEVPLSQVFGRMEGTFSIMAFLGSRQEMLLASNNGSLHYIHEPGKFLAFASEAYFLQKIRQKKAWRQFSDTDPEIRAVGPWAGVWIDPKRCQIQNLDWHRPVKTSQELKKNWNTKVLEVKGNHPQKAMVLEPEVHFNRNRETALFNLLENPKEKVRTLRRCTRCILPETFPFIHFDAQGICNYCHGYKPKSRGNRLPDLMDMLECYRKPGRQDCIVPFSGGRDSTFALYMAKKELGLNPIALTYDWGMVTDLARRNISRVCGKLGIENIVVAADIRWKRENIRKNVSAWLRKPHLGMVPLFMAGDKYFFYYTDRLKKQTGIKLNLWGINHLENTDFKVGFAGIPPQFDKEKIYSLSLARQLKLFGFVGSQLIQNPGYLNQSWLDNLGSFATRFLAPKRDEFHFFDFYPWDEAEIDKTLGEYHWEKAIDTSTTWRIGDGTAGFYNYIYNTVAGFSEVDTFRSNQIREGMITREKAIELAERENEPRFETIRWYLEMIGLDFAASIKKINAIPKLY</sequence>
<feature type="domain" description="Glutamine amidotransferase type-2" evidence="7">
    <location>
        <begin position="2"/>
        <end position="247"/>
    </location>
</feature>
<evidence type="ECO:0000313" key="9">
    <source>
        <dbReference type="Proteomes" id="UP001201449"/>
    </source>
</evidence>
<dbReference type="Gene3D" id="3.40.50.620">
    <property type="entry name" value="HUPs"/>
    <property type="match status" value="1"/>
</dbReference>
<keyword evidence="5" id="KW-0808">Transferase</keyword>
<reference evidence="8 9" key="1">
    <citation type="submission" date="2022-01" db="EMBL/GenBank/DDBJ databases">
        <title>Mariniradius saccharolyticus sp. nov., isolated from sediment of a river.</title>
        <authorList>
            <person name="Liu H."/>
        </authorList>
    </citation>
    <scope>NUCLEOTIDE SEQUENCE [LARGE SCALE GENOMIC DNA]</scope>
    <source>
        <strain evidence="8 9">RY-2</strain>
    </source>
</reference>
<evidence type="ECO:0000256" key="1">
    <source>
        <dbReference type="ARBA" id="ARBA00001031"/>
    </source>
</evidence>
<dbReference type="SUPFAM" id="SSF56235">
    <property type="entry name" value="N-terminal nucleophile aminohydrolases (Ntn hydrolases)"/>
    <property type="match status" value="1"/>
</dbReference>
<dbReference type="PANTHER" id="PTHR10937">
    <property type="entry name" value="GLUCOSAMINE--FRUCTOSE-6-PHOSPHATE AMINOTRANSFERASE, ISOMERIZING"/>
    <property type="match status" value="1"/>
</dbReference>
<dbReference type="CDD" id="cd00352">
    <property type="entry name" value="Gn_AT_II"/>
    <property type="match status" value="1"/>
</dbReference>
<name>A0ABS9BV89_9BACT</name>
<dbReference type="InterPro" id="IPR014729">
    <property type="entry name" value="Rossmann-like_a/b/a_fold"/>
</dbReference>
<dbReference type="Proteomes" id="UP001201449">
    <property type="component" value="Unassembled WGS sequence"/>
</dbReference>
<keyword evidence="9" id="KW-1185">Reference proteome</keyword>
<dbReference type="PROSITE" id="PS51278">
    <property type="entry name" value="GATASE_TYPE_2"/>
    <property type="match status" value="1"/>
</dbReference>
<dbReference type="Gene3D" id="3.60.20.10">
    <property type="entry name" value="Glutamine Phosphoribosylpyrophosphate, subunit 1, domain 1"/>
    <property type="match status" value="1"/>
</dbReference>
<gene>
    <name evidence="8" type="ORF">L0U89_11100</name>
</gene>
<proteinExistence type="predicted"/>
<dbReference type="Pfam" id="PF13537">
    <property type="entry name" value="GATase_7"/>
    <property type="match status" value="1"/>
</dbReference>
<dbReference type="RefSeq" id="WP_234861586.1">
    <property type="nucleotide sequence ID" value="NZ_JAKEVZ010000007.1"/>
</dbReference>
<dbReference type="InterPro" id="IPR017932">
    <property type="entry name" value="GATase_2_dom"/>
</dbReference>